<gene>
    <name evidence="7" type="ORF">DDQ50_07540</name>
</gene>
<dbReference type="OrthoDB" id="4959782at2"/>
<keyword evidence="7" id="KW-0830">Ubiquinone</keyword>
<evidence type="ECO:0000256" key="1">
    <source>
        <dbReference type="ARBA" id="ARBA00007812"/>
    </source>
</evidence>
<keyword evidence="2 3" id="KW-0786">Thiamine pyrophosphate</keyword>
<dbReference type="SUPFAM" id="SSF52518">
    <property type="entry name" value="Thiamin diphosphate-binding fold (THDP-binding)"/>
    <property type="match status" value="2"/>
</dbReference>
<dbReference type="InterPro" id="IPR047212">
    <property type="entry name" value="TPP_POXB-like"/>
</dbReference>
<dbReference type="GO" id="GO:0030976">
    <property type="term" value="F:thiamine pyrophosphate binding"/>
    <property type="evidence" value="ECO:0007669"/>
    <property type="project" value="InterPro"/>
</dbReference>
<dbReference type="NCBIfam" id="NF006591">
    <property type="entry name" value="PRK09124.1"/>
    <property type="match status" value="1"/>
</dbReference>
<accession>A0A2V1HUG6</accession>
<dbReference type="AlphaFoldDB" id="A0A2V1HUG6"/>
<feature type="domain" description="Thiamine pyrophosphate enzyme TPP-binding" evidence="5">
    <location>
        <begin position="377"/>
        <end position="529"/>
    </location>
</feature>
<dbReference type="Pfam" id="PF02776">
    <property type="entry name" value="TPP_enzyme_N"/>
    <property type="match status" value="1"/>
</dbReference>
<protein>
    <submittedName>
        <fullName evidence="7">Ubiquinone-dependent pyruvate dehydrogenase</fullName>
    </submittedName>
</protein>
<comment type="caution">
    <text evidence="7">The sequence shown here is derived from an EMBL/GenBank/DDBJ whole genome shotgun (WGS) entry which is preliminary data.</text>
</comment>
<name>A0A2V1HUG6_9MICO</name>
<dbReference type="Pfam" id="PF02775">
    <property type="entry name" value="TPP_enzyme_C"/>
    <property type="match status" value="1"/>
</dbReference>
<dbReference type="Pfam" id="PF00205">
    <property type="entry name" value="TPP_enzyme_M"/>
    <property type="match status" value="1"/>
</dbReference>
<comment type="similarity">
    <text evidence="1 3">Belongs to the TPP enzyme family.</text>
</comment>
<dbReference type="InterPro" id="IPR012000">
    <property type="entry name" value="Thiamin_PyroP_enz_cen_dom"/>
</dbReference>
<evidence type="ECO:0000259" key="5">
    <source>
        <dbReference type="Pfam" id="PF02775"/>
    </source>
</evidence>
<dbReference type="Proteomes" id="UP000244893">
    <property type="component" value="Unassembled WGS sequence"/>
</dbReference>
<dbReference type="Gene3D" id="3.40.50.1220">
    <property type="entry name" value="TPP-binding domain"/>
    <property type="match status" value="1"/>
</dbReference>
<dbReference type="EMBL" id="QEOP01000001">
    <property type="protein sequence ID" value="PVZ96255.1"/>
    <property type="molecule type" value="Genomic_DNA"/>
</dbReference>
<feature type="domain" description="Thiamine pyrophosphate enzyme N-terminal TPP-binding" evidence="6">
    <location>
        <begin position="3"/>
        <end position="114"/>
    </location>
</feature>
<dbReference type="Gene3D" id="3.40.50.970">
    <property type="match status" value="2"/>
</dbReference>
<dbReference type="InterPro" id="IPR012001">
    <property type="entry name" value="Thiamin_PyroP_enz_TPP-bd_dom"/>
</dbReference>
<evidence type="ECO:0000256" key="3">
    <source>
        <dbReference type="RuleBase" id="RU362132"/>
    </source>
</evidence>
<dbReference type="SUPFAM" id="SSF52467">
    <property type="entry name" value="DHS-like NAD/FAD-binding domain"/>
    <property type="match status" value="1"/>
</dbReference>
<dbReference type="CDD" id="cd07039">
    <property type="entry name" value="TPP_PYR_POX"/>
    <property type="match status" value="1"/>
</dbReference>
<dbReference type="GO" id="GO:0003824">
    <property type="term" value="F:catalytic activity"/>
    <property type="evidence" value="ECO:0007669"/>
    <property type="project" value="InterPro"/>
</dbReference>
<dbReference type="InterPro" id="IPR029061">
    <property type="entry name" value="THDP-binding"/>
</dbReference>
<keyword evidence="7" id="KW-0670">Pyruvate</keyword>
<proteinExistence type="inferred from homology"/>
<feature type="domain" description="Thiamine pyrophosphate enzyme central" evidence="4">
    <location>
        <begin position="190"/>
        <end position="317"/>
    </location>
</feature>
<dbReference type="InterPro" id="IPR029035">
    <property type="entry name" value="DHS-like_NAD/FAD-binding_dom"/>
</dbReference>
<evidence type="ECO:0000256" key="2">
    <source>
        <dbReference type="ARBA" id="ARBA00023052"/>
    </source>
</evidence>
<dbReference type="InterPro" id="IPR011766">
    <property type="entry name" value="TPP_enzyme_TPP-bd"/>
</dbReference>
<dbReference type="GO" id="GO:0000287">
    <property type="term" value="F:magnesium ion binding"/>
    <property type="evidence" value="ECO:0007669"/>
    <property type="project" value="InterPro"/>
</dbReference>
<keyword evidence="8" id="KW-1185">Reference proteome</keyword>
<dbReference type="PANTHER" id="PTHR42981:SF2">
    <property type="entry name" value="PYRUVATE DEHYDROGENASE [UBIQUINONE]"/>
    <property type="match status" value="1"/>
</dbReference>
<dbReference type="InterPro" id="IPR047210">
    <property type="entry name" value="TPP_PYR_POXB-like"/>
</dbReference>
<organism evidence="7 8">
    <name type="scientific">Amnibacterium flavum</name>
    <dbReference type="NCBI Taxonomy" id="2173173"/>
    <lineage>
        <taxon>Bacteria</taxon>
        <taxon>Bacillati</taxon>
        <taxon>Actinomycetota</taxon>
        <taxon>Actinomycetes</taxon>
        <taxon>Micrococcales</taxon>
        <taxon>Microbacteriaceae</taxon>
        <taxon>Amnibacterium</taxon>
    </lineage>
</organism>
<reference evidence="7 8" key="1">
    <citation type="submission" date="2018-05" db="EMBL/GenBank/DDBJ databases">
        <title>Amnibacterium sp. M8JJ-5, whole genome shotgun sequence.</title>
        <authorList>
            <person name="Tuo L."/>
        </authorList>
    </citation>
    <scope>NUCLEOTIDE SEQUENCE [LARGE SCALE GENOMIC DNA]</scope>
    <source>
        <strain evidence="7 8">M8JJ-5</strain>
    </source>
</reference>
<evidence type="ECO:0000259" key="4">
    <source>
        <dbReference type="Pfam" id="PF00205"/>
    </source>
</evidence>
<dbReference type="RefSeq" id="WP_116755989.1">
    <property type="nucleotide sequence ID" value="NZ_JBHUEX010000001.1"/>
</dbReference>
<evidence type="ECO:0000313" key="7">
    <source>
        <dbReference type="EMBL" id="PVZ96255.1"/>
    </source>
</evidence>
<dbReference type="InterPro" id="IPR047211">
    <property type="entry name" value="POXB-like"/>
</dbReference>
<dbReference type="CDD" id="cd02014">
    <property type="entry name" value="TPP_POX"/>
    <property type="match status" value="1"/>
</dbReference>
<dbReference type="PANTHER" id="PTHR42981">
    <property type="entry name" value="PYRUVATE DEHYDROGENASE [UBIQUINONE]"/>
    <property type="match status" value="1"/>
</dbReference>
<evidence type="ECO:0000259" key="6">
    <source>
        <dbReference type="Pfam" id="PF02776"/>
    </source>
</evidence>
<evidence type="ECO:0000313" key="8">
    <source>
        <dbReference type="Proteomes" id="UP000244893"/>
    </source>
</evidence>
<sequence length="578" mass="61691">MTTVADTIVSNLAAHGVSRVWGVPGDSLNAVTDAIRRQDGIDWYLVAHEEEAALAAAGEAAVTGDLAVCAGSCGPGNLHLINGLYDAQRSRVPVLAIAAQIPSDEIGSGYFQETRPMHLFRDCSVFCETVLSAEQMPRLLEMAMRAAIEQRGVAVLVIAGDVALSAASNERDVVVAKTHPVIVPSAEELHTAADLLNSAGKVTILAGSGVEGAHDEVVALADALGSPIVHALRGKEFIEHDNPFDVGMTGLLGFASGYRAMEACDTLLMLGTDFPYQQFFPEDAKIVQVDIRGEHLGRRTPITQGLVGGVRETAAALLPLIERKKDRAHLEKSLDHYRRTRKELDSLEKQGRGPIHPQHLTHLIDELADDDAIFVPDVGTPVIWASRHLRISADRRLIGSFWHGTMAAATPLAMGAQAVDRSRQVVVLAGDGGLSMLLGELITAVRHDLPIKIVVYTNDALAFVEVEMKSAGIVNYGTGLGYEQGRADPDFAAIAQAVGMHGESVEEGGDIEGALRRAFEHDGPALVSVKVDRQELSIPPHVEAKQAGGFALYALRTVLGGNGRELIDLAKANARQLL</sequence>